<proteinExistence type="predicted"/>
<dbReference type="Proteomes" id="UP000805649">
    <property type="component" value="Unassembled WGS sequence"/>
</dbReference>
<evidence type="ECO:0000313" key="1">
    <source>
        <dbReference type="EMBL" id="KAL0941602.1"/>
    </source>
</evidence>
<keyword evidence="2" id="KW-1185">Reference proteome</keyword>
<accession>A0ACC3ZCG8</accession>
<name>A0ACC3ZCG8_COLTU</name>
<dbReference type="EMBL" id="VUJX02000002">
    <property type="protein sequence ID" value="KAL0941602.1"/>
    <property type="molecule type" value="Genomic_DNA"/>
</dbReference>
<evidence type="ECO:0000313" key="2">
    <source>
        <dbReference type="Proteomes" id="UP000805649"/>
    </source>
</evidence>
<reference evidence="1 2" key="1">
    <citation type="journal article" date="2020" name="Phytopathology">
        <title>Genome Sequence Resources of Colletotrichum truncatum, C. plurivorum, C. musicola, and C. sojae: Four Species Pathogenic to Soybean (Glycine max).</title>
        <authorList>
            <person name="Rogerio F."/>
            <person name="Boufleur T.R."/>
            <person name="Ciampi-Guillardi M."/>
            <person name="Sukno S.A."/>
            <person name="Thon M.R."/>
            <person name="Massola Junior N.S."/>
            <person name="Baroncelli R."/>
        </authorList>
    </citation>
    <scope>NUCLEOTIDE SEQUENCE [LARGE SCALE GENOMIC DNA]</scope>
    <source>
        <strain evidence="1 2">CMES1059</strain>
    </source>
</reference>
<gene>
    <name evidence="1" type="ORF">CTRU02_204365</name>
</gene>
<sequence>MTTIEIEFIFDFVCAWCYIAKRNLDSAISLYQKTYPGGKYDTFAITWTPYYLNYNPHPHRVDKLELAESRLADMTSDQRIALNQRMTRAGLSSGINFKWGGYLGPGLATRNAHRLVHLAGAAEDRYNRVTQGNLVEAILDAYNCREQDIARDDVLVEAALRAGVRNADAEAWLQSDEAGDVVDAKAEKSKVTAAQSGVPTLIIQGKHRPEGIPDVMDLMQTFIQIKEAQ</sequence>
<comment type="caution">
    <text evidence="1">The sequence shown here is derived from an EMBL/GenBank/DDBJ whole genome shotgun (WGS) entry which is preliminary data.</text>
</comment>
<organism evidence="1 2">
    <name type="scientific">Colletotrichum truncatum</name>
    <name type="common">Anthracnose fungus</name>
    <name type="synonym">Colletotrichum capsici</name>
    <dbReference type="NCBI Taxonomy" id="5467"/>
    <lineage>
        <taxon>Eukaryota</taxon>
        <taxon>Fungi</taxon>
        <taxon>Dikarya</taxon>
        <taxon>Ascomycota</taxon>
        <taxon>Pezizomycotina</taxon>
        <taxon>Sordariomycetes</taxon>
        <taxon>Hypocreomycetidae</taxon>
        <taxon>Glomerellales</taxon>
        <taxon>Glomerellaceae</taxon>
        <taxon>Colletotrichum</taxon>
        <taxon>Colletotrichum truncatum species complex</taxon>
    </lineage>
</organism>
<protein>
    <submittedName>
        <fullName evidence="1">Uncharacterized protein</fullName>
    </submittedName>
</protein>